<dbReference type="AlphaFoldDB" id="G1QGY8"/>
<dbReference type="eggNOG" id="KOG2483">
    <property type="taxonomic scope" value="Eukaryota"/>
</dbReference>
<feature type="region of interest" description="Disordered" evidence="1">
    <location>
        <begin position="62"/>
        <end position="134"/>
    </location>
</feature>
<dbReference type="EMBL" id="ADFV01116087">
    <property type="status" value="NOT_ANNOTATED_CDS"/>
    <property type="molecule type" value="Genomic_DNA"/>
</dbReference>
<feature type="compositionally biased region" description="Acidic residues" evidence="1">
    <location>
        <begin position="78"/>
        <end position="88"/>
    </location>
</feature>
<organism evidence="2 3">
    <name type="scientific">Nomascus leucogenys</name>
    <name type="common">Northern white-cheeked gibbon</name>
    <name type="synonym">Hylobates leucogenys</name>
    <dbReference type="NCBI Taxonomy" id="61853"/>
    <lineage>
        <taxon>Eukaryota</taxon>
        <taxon>Metazoa</taxon>
        <taxon>Chordata</taxon>
        <taxon>Craniata</taxon>
        <taxon>Vertebrata</taxon>
        <taxon>Euteleostomi</taxon>
        <taxon>Mammalia</taxon>
        <taxon>Eutheria</taxon>
        <taxon>Euarchontoglires</taxon>
        <taxon>Primates</taxon>
        <taxon>Haplorrhini</taxon>
        <taxon>Catarrhini</taxon>
        <taxon>Hylobatidae</taxon>
        <taxon>Nomascus</taxon>
    </lineage>
</organism>
<evidence type="ECO:0000256" key="1">
    <source>
        <dbReference type="SAM" id="MobiDB-lite"/>
    </source>
</evidence>
<feature type="compositionally biased region" description="Basic residues" evidence="1">
    <location>
        <begin position="124"/>
        <end position="134"/>
    </location>
</feature>
<dbReference type="InParanoid" id="G1QGY8"/>
<evidence type="ECO:0008006" key="4">
    <source>
        <dbReference type="Google" id="ProtNLM"/>
    </source>
</evidence>
<dbReference type="EMBL" id="ADFV01116088">
    <property type="status" value="NOT_ANNOTATED_CDS"/>
    <property type="molecule type" value="Genomic_DNA"/>
</dbReference>
<dbReference type="FunCoup" id="G1QGY8">
    <property type="interactions" value="1507"/>
</dbReference>
<feature type="compositionally biased region" description="Basic and acidic residues" evidence="1">
    <location>
        <begin position="21"/>
        <end position="34"/>
    </location>
</feature>
<proteinExistence type="predicted"/>
<name>G1QGY8_NOMLE</name>
<reference evidence="2" key="3">
    <citation type="submission" date="2025-09" db="UniProtKB">
        <authorList>
            <consortium name="Ensembl"/>
        </authorList>
    </citation>
    <scope>IDENTIFICATION</scope>
</reference>
<dbReference type="Ensembl" id="ENSNLET00000000182.2">
    <property type="protein sequence ID" value="ENSNLEP00000000169.2"/>
    <property type="gene ID" value="ENSNLEG00000000149.2"/>
</dbReference>
<reference evidence="2" key="2">
    <citation type="submission" date="2025-08" db="UniProtKB">
        <authorList>
            <consortium name="Ensembl"/>
        </authorList>
    </citation>
    <scope>IDENTIFICATION</scope>
</reference>
<evidence type="ECO:0000313" key="3">
    <source>
        <dbReference type="Proteomes" id="UP000001073"/>
    </source>
</evidence>
<keyword evidence="3" id="KW-1185">Reference proteome</keyword>
<accession>G1QGY8</accession>
<dbReference type="STRING" id="61853.ENSNLEP00000000169"/>
<dbReference type="Proteomes" id="UP000001073">
    <property type="component" value="Chromosome 20"/>
</dbReference>
<sequence>MTREKTKAAGLVRKAPNNRSSHNELEKHKLEEQDRRALSIKEQLQQEHRFLKRRLEQLSVQSMERVRTDSTGSAVSTDDSEQEVDIEGMEFGPGELDSVGSSSDADDHYSLQSGTGGDSGFGPHCRRLGRPALS</sequence>
<dbReference type="GeneTree" id="ENSGT00940000160120"/>
<evidence type="ECO:0000313" key="2">
    <source>
        <dbReference type="Ensembl" id="ENSNLEP00000000169.2"/>
    </source>
</evidence>
<reference evidence="2 3" key="1">
    <citation type="submission" date="2012-10" db="EMBL/GenBank/DDBJ databases">
        <authorList>
            <consortium name="Gibbon Genome Sequencing Consortium"/>
        </authorList>
    </citation>
    <scope>NUCLEOTIDE SEQUENCE [LARGE SCALE GENOMIC DNA]</scope>
</reference>
<protein>
    <recommendedName>
        <fullName evidence="4">Max dimerization protein 4</fullName>
    </recommendedName>
</protein>
<feature type="region of interest" description="Disordered" evidence="1">
    <location>
        <begin position="1"/>
        <end position="34"/>
    </location>
</feature>